<comment type="caution">
    <text evidence="1">The sequence shown here is derived from an EMBL/GenBank/DDBJ whole genome shotgun (WGS) entry which is preliminary data.</text>
</comment>
<sequence>MNKYKILFEFKQPWFISELSASKCNMEDELKLWFQVECDEDCRSIRLEGVEDLDLVSSLLQAEKVIISQELMTQKELGTIRVECWVDGSYSEFWCNKFED</sequence>
<dbReference type="Proteomes" id="UP000018211">
    <property type="component" value="Unassembled WGS sequence"/>
</dbReference>
<dbReference type="AlphaFoldDB" id="A0AAV2VV33"/>
<name>A0AAV2VV33_9VIBR</name>
<dbReference type="RefSeq" id="WP_022612998.1">
    <property type="nucleotide sequence ID" value="NZ_LK391965.1"/>
</dbReference>
<protein>
    <submittedName>
        <fullName evidence="1">Uncharacterized protein</fullName>
    </submittedName>
</protein>
<accession>A0AAV2VV33</accession>
<reference evidence="1 2" key="1">
    <citation type="journal article" date="2013" name="ISME J.">
        <title>Comparative genomics of pathogenic lineages of Vibrio nigripulchritudo identifies virulence-associated traits.</title>
        <authorList>
            <person name="Goudenege D."/>
            <person name="Labreuche Y."/>
            <person name="Krin E."/>
            <person name="Ansquer D."/>
            <person name="Mangenot S."/>
            <person name="Calteau A."/>
            <person name="Medigue C."/>
            <person name="Mazel D."/>
            <person name="Polz M.F."/>
            <person name="Le Roux F."/>
        </authorList>
    </citation>
    <scope>NUCLEOTIDE SEQUENCE [LARGE SCALE GENOMIC DNA]</scope>
    <source>
        <strain evidence="1 2">SOn1</strain>
    </source>
</reference>
<gene>
    <name evidence="1" type="ORF">VIBNISOn1_560077</name>
</gene>
<dbReference type="EMBL" id="CAOF01000149">
    <property type="protein sequence ID" value="CCO48542.1"/>
    <property type="molecule type" value="Genomic_DNA"/>
</dbReference>
<organism evidence="1 2">
    <name type="scientific">Vibrio nigripulchritudo SOn1</name>
    <dbReference type="NCBI Taxonomy" id="1238450"/>
    <lineage>
        <taxon>Bacteria</taxon>
        <taxon>Pseudomonadati</taxon>
        <taxon>Pseudomonadota</taxon>
        <taxon>Gammaproteobacteria</taxon>
        <taxon>Vibrionales</taxon>
        <taxon>Vibrionaceae</taxon>
        <taxon>Vibrio</taxon>
    </lineage>
</organism>
<evidence type="ECO:0000313" key="1">
    <source>
        <dbReference type="EMBL" id="CCO48542.1"/>
    </source>
</evidence>
<proteinExistence type="predicted"/>
<evidence type="ECO:0000313" key="2">
    <source>
        <dbReference type="Proteomes" id="UP000018211"/>
    </source>
</evidence>